<sequence>MLFLTLTFASLASWYGHPYHGRTTASGEIYNMNSMTAAHPSLPFGTKVRVCSTSTKKCVTVRINDRGPFVHGRSIDLSRAAAEAIGLRSSGVGQVTITPVK</sequence>
<dbReference type="NCBIfam" id="TIGR00413">
    <property type="entry name" value="rlpA"/>
    <property type="match status" value="1"/>
</dbReference>
<feature type="domain" description="RlpA-like protein double-psi beta-barrel" evidence="3">
    <location>
        <begin position="9"/>
        <end position="96"/>
    </location>
</feature>
<organism evidence="4 5">
    <name type="scientific">Synechococcus phage S-SRP01</name>
    <dbReference type="NCBI Taxonomy" id="2781607"/>
    <lineage>
        <taxon>Viruses</taxon>
        <taxon>Duplodnaviria</taxon>
        <taxon>Heunggongvirae</taxon>
        <taxon>Uroviricota</taxon>
        <taxon>Caudoviricetes</taxon>
        <taxon>Autographivirales</taxon>
        <taxon>Sechaudvirinae</taxon>
        <taxon>Nerivirus</taxon>
        <taxon>Nerivirus SSRP01</taxon>
    </lineage>
</organism>
<dbReference type="PANTHER" id="PTHR34183:SF8">
    <property type="entry name" value="ENDOLYTIC PEPTIDOGLYCAN TRANSGLYCOSYLASE RLPA-RELATED"/>
    <property type="match status" value="1"/>
</dbReference>
<dbReference type="Gene3D" id="2.40.40.10">
    <property type="entry name" value="RlpA-like domain"/>
    <property type="match status" value="1"/>
</dbReference>
<accession>A0A874M9T6</accession>
<dbReference type="PANTHER" id="PTHR34183">
    <property type="entry name" value="ENDOLYTIC PEPTIDOGLYCAN TRANSGLYCOSYLASE RLPA"/>
    <property type="match status" value="1"/>
</dbReference>
<keyword evidence="5" id="KW-1185">Reference proteome</keyword>
<dbReference type="GO" id="GO:0016829">
    <property type="term" value="F:lyase activity"/>
    <property type="evidence" value="ECO:0007669"/>
    <property type="project" value="UniProtKB-KW"/>
</dbReference>
<name>A0A874M9T6_9CAUD</name>
<dbReference type="InterPro" id="IPR034718">
    <property type="entry name" value="RlpA"/>
</dbReference>
<evidence type="ECO:0000256" key="2">
    <source>
        <dbReference type="ARBA" id="ARBA00023316"/>
    </source>
</evidence>
<dbReference type="InterPro" id="IPR012997">
    <property type="entry name" value="RplA"/>
</dbReference>
<dbReference type="EMBL" id="MW015080">
    <property type="protein sequence ID" value="QPD06452.1"/>
    <property type="molecule type" value="Genomic_DNA"/>
</dbReference>
<dbReference type="HAMAP" id="MF_02071">
    <property type="entry name" value="RlpA"/>
    <property type="match status" value="1"/>
</dbReference>
<dbReference type="CDD" id="cd22268">
    <property type="entry name" value="DPBB_RlpA-like"/>
    <property type="match status" value="1"/>
</dbReference>
<dbReference type="InterPro" id="IPR036908">
    <property type="entry name" value="RlpA-like_sf"/>
</dbReference>
<evidence type="ECO:0000256" key="1">
    <source>
        <dbReference type="ARBA" id="ARBA00023239"/>
    </source>
</evidence>
<evidence type="ECO:0000259" key="3">
    <source>
        <dbReference type="Pfam" id="PF03330"/>
    </source>
</evidence>
<evidence type="ECO:0000313" key="5">
    <source>
        <dbReference type="Proteomes" id="UP000664917"/>
    </source>
</evidence>
<protein>
    <submittedName>
        <fullName evidence="4">Septal ring lytic transglycosylase RlpA family protein</fullName>
    </submittedName>
</protein>
<dbReference type="InterPro" id="IPR009009">
    <property type="entry name" value="RlpA-like_DPBB"/>
</dbReference>
<dbReference type="Proteomes" id="UP000664917">
    <property type="component" value="Segment"/>
</dbReference>
<proteinExistence type="inferred from homology"/>
<dbReference type="Pfam" id="PF03330">
    <property type="entry name" value="DPBB_1"/>
    <property type="match status" value="1"/>
</dbReference>
<keyword evidence="2" id="KW-0961">Cell wall biogenesis/degradation</keyword>
<dbReference type="GO" id="GO:0071555">
    <property type="term" value="P:cell wall organization"/>
    <property type="evidence" value="ECO:0007669"/>
    <property type="project" value="UniProtKB-KW"/>
</dbReference>
<evidence type="ECO:0000313" key="4">
    <source>
        <dbReference type="EMBL" id="QPD06452.1"/>
    </source>
</evidence>
<dbReference type="SUPFAM" id="SSF50685">
    <property type="entry name" value="Barwin-like endoglucanases"/>
    <property type="match status" value="1"/>
</dbReference>
<keyword evidence="1" id="KW-0456">Lyase</keyword>
<reference evidence="4" key="1">
    <citation type="submission" date="2020-09" db="EMBL/GenBank/DDBJ databases">
        <authorList>
            <person name="Zhang D."/>
            <person name="Hatherill J.R."/>
            <person name="Ramirez J.F."/>
            <person name="Edinger B."/>
            <person name="Balarin R."/>
            <person name="Sullivan A."/>
            <person name="Humpal K.M."/>
            <person name="Guseva A."/>
            <person name="Butela K.A."/>
            <person name="Garlena R.A."/>
            <person name="Russell D.A."/>
            <person name="Pope W.H."/>
            <person name="Jacobs-Sera D."/>
            <person name="Hatfull G.F."/>
        </authorList>
    </citation>
    <scope>NUCLEOTIDE SEQUENCE</scope>
</reference>